<feature type="transmembrane region" description="Helical" evidence="12">
    <location>
        <begin position="143"/>
        <end position="161"/>
    </location>
</feature>
<dbReference type="GO" id="GO:0031966">
    <property type="term" value="C:mitochondrial membrane"/>
    <property type="evidence" value="ECO:0007669"/>
    <property type="project" value="UniProtKB-SubCell"/>
</dbReference>
<dbReference type="EC" id="7.1.1.2" evidence="4 12"/>
<dbReference type="PANTHER" id="PTHR43507:SF1">
    <property type="entry name" value="NADH-UBIQUINONE OXIDOREDUCTASE CHAIN 4"/>
    <property type="match status" value="1"/>
</dbReference>
<comment type="catalytic activity">
    <reaction evidence="12">
        <text>a ubiquinone + NADH + 5 H(+)(in) = a ubiquinol + NAD(+) + 4 H(+)(out)</text>
        <dbReference type="Rhea" id="RHEA:29091"/>
        <dbReference type="Rhea" id="RHEA-COMP:9565"/>
        <dbReference type="Rhea" id="RHEA-COMP:9566"/>
        <dbReference type="ChEBI" id="CHEBI:15378"/>
        <dbReference type="ChEBI" id="CHEBI:16389"/>
        <dbReference type="ChEBI" id="CHEBI:17976"/>
        <dbReference type="ChEBI" id="CHEBI:57540"/>
        <dbReference type="ChEBI" id="CHEBI:57945"/>
        <dbReference type="EC" id="7.1.1.2"/>
    </reaction>
</comment>
<evidence type="ECO:0000256" key="11">
    <source>
        <dbReference type="ARBA" id="ARBA00023136"/>
    </source>
</evidence>
<keyword evidence="9 12" id="KW-0520">NAD</keyword>
<dbReference type="NCBIfam" id="TIGR01972">
    <property type="entry name" value="NDH_I_M"/>
    <property type="match status" value="1"/>
</dbReference>
<dbReference type="Pfam" id="PF00361">
    <property type="entry name" value="Proton_antipo_M"/>
    <property type="match status" value="1"/>
</dbReference>
<evidence type="ECO:0000256" key="2">
    <source>
        <dbReference type="ARBA" id="ARBA00004141"/>
    </source>
</evidence>
<keyword evidence="12" id="KW-0679">Respiratory chain</keyword>
<evidence type="ECO:0000256" key="4">
    <source>
        <dbReference type="ARBA" id="ARBA00012944"/>
    </source>
</evidence>
<evidence type="ECO:0000256" key="6">
    <source>
        <dbReference type="ARBA" id="ARBA00022692"/>
    </source>
</evidence>
<gene>
    <name evidence="14" type="primary">nad4</name>
</gene>
<evidence type="ECO:0000256" key="12">
    <source>
        <dbReference type="RuleBase" id="RU003297"/>
    </source>
</evidence>
<feature type="transmembrane region" description="Helical" evidence="12">
    <location>
        <begin position="275"/>
        <end position="296"/>
    </location>
</feature>
<name>A0A0F6QN62_9ROSI</name>
<dbReference type="GO" id="GO:0003954">
    <property type="term" value="F:NADH dehydrogenase activity"/>
    <property type="evidence" value="ECO:0007669"/>
    <property type="project" value="TreeGrafter"/>
</dbReference>
<organism evidence="14">
    <name type="scientific">Geranium maderense</name>
    <dbReference type="NCBI Taxonomy" id="28964"/>
    <lineage>
        <taxon>Eukaryota</taxon>
        <taxon>Viridiplantae</taxon>
        <taxon>Streptophyta</taxon>
        <taxon>Embryophyta</taxon>
        <taxon>Tracheophyta</taxon>
        <taxon>Spermatophyta</taxon>
        <taxon>Magnoliopsida</taxon>
        <taxon>eudicotyledons</taxon>
        <taxon>Gunneridae</taxon>
        <taxon>Pentapetalae</taxon>
        <taxon>rosids</taxon>
        <taxon>malvids</taxon>
        <taxon>Geraniales</taxon>
        <taxon>Geraniaceae</taxon>
        <taxon>Geranium</taxon>
    </lineage>
</organism>
<dbReference type="InterPro" id="IPR003918">
    <property type="entry name" value="NADH_UbQ_OxRdtase"/>
</dbReference>
<feature type="domain" description="NADH:quinone oxidoreductase/Mrp antiporter transmembrane" evidence="13">
    <location>
        <begin position="138"/>
        <end position="421"/>
    </location>
</feature>
<dbReference type="GO" id="GO:0042773">
    <property type="term" value="P:ATP synthesis coupled electron transport"/>
    <property type="evidence" value="ECO:0007669"/>
    <property type="project" value="InterPro"/>
</dbReference>
<dbReference type="InterPro" id="IPR001750">
    <property type="entry name" value="ND/Mrp_TM"/>
</dbReference>
<feature type="transmembrane region" description="Helical" evidence="12">
    <location>
        <begin position="249"/>
        <end position="269"/>
    </location>
</feature>
<keyword evidence="11 12" id="KW-0472">Membrane</keyword>
<dbReference type="GO" id="GO:0048039">
    <property type="term" value="F:ubiquinone binding"/>
    <property type="evidence" value="ECO:0007669"/>
    <property type="project" value="TreeGrafter"/>
</dbReference>
<dbReference type="NCBIfam" id="NF004499">
    <property type="entry name" value="PRK05846.1-3"/>
    <property type="match status" value="1"/>
</dbReference>
<dbReference type="AlphaFoldDB" id="A0A0F6QN62"/>
<evidence type="ECO:0000256" key="7">
    <source>
        <dbReference type="ARBA" id="ARBA00022967"/>
    </source>
</evidence>
<keyword evidence="7" id="KW-1278">Translocase</keyword>
<dbReference type="PRINTS" id="PR01437">
    <property type="entry name" value="NUOXDRDTASE4"/>
</dbReference>
<feature type="transmembrane region" description="Helical" evidence="12">
    <location>
        <begin position="119"/>
        <end position="137"/>
    </location>
</feature>
<evidence type="ECO:0000256" key="8">
    <source>
        <dbReference type="ARBA" id="ARBA00022989"/>
    </source>
</evidence>
<sequence length="495" mass="55751">MLEHFCECYFDLSGLIMCPVLGSIILLFIPNSRIRLIRFIGLSASLITFLYSLVLWIQFDPSTAKFQFVESFRWLPYENIHFSLGLDGISIFFVILTTFLIPICILVGWSGMRNFGKEYIIAFLICEFLMIAVFCMLDLLLFYVFFESVLIPMFIIIGVWGSRQRKIKAAYQFFLYTLLGSVFMLLAILFILLQTGTTDLQILLTTELSERRQIFLWIAFFASFAVKVPMVPVHIWLPEAHVEAPTAGSVILAGILLKLGTYGFLRFSIPMFPEATLFFTPFIYTLSAIAIIYTSLTTLRQVDLKKIIAYSSVAHMNLVTIGMFSLNIQGIGGSILLMLSHGLVSSALFLCVGVLYDRHKTRLVRYYGGLVSTMPNFSVIFFFFTLANMSLPGTSSFIGEILILVGAFQRNSLVATLAAVGMILGAAYSLWLYNRVVSGNLKPDFLHKFSDLNGREVFIFLPFIVGVVRMGVHPKVFPDCMHTSVSNLVQHGKLD</sequence>
<keyword evidence="10 12" id="KW-0830">Ubiquinone</keyword>
<evidence type="ECO:0000256" key="9">
    <source>
        <dbReference type="ARBA" id="ARBA00023027"/>
    </source>
</evidence>
<geneLocation type="mitochondrion" evidence="14"/>
<feature type="transmembrane region" description="Helical" evidence="12">
    <location>
        <begin position="12"/>
        <end position="29"/>
    </location>
</feature>
<comment type="function">
    <text evidence="1">Core subunit of the mitochondrial membrane respiratory chain NADH dehydrogenase (Complex I) that is believed to belong to the minimal assembly required for catalysis. Complex I functions in the transfer of electrons from NADH to the respiratory chain. The immediate electron acceptor for the enzyme is believed to be ubiquinone.</text>
</comment>
<evidence type="ECO:0000256" key="3">
    <source>
        <dbReference type="ARBA" id="ARBA00009025"/>
    </source>
</evidence>
<comment type="function">
    <text evidence="12">Core subunit of the mitochondrial membrane respiratory chain NADH dehydrogenase (Complex I) which catalyzes electron transfer from NADH through the respiratory chain, using ubiquinone as an electron acceptor. Essential for the catalytic activity and assembly of complex I.</text>
</comment>
<proteinExistence type="inferred from homology"/>
<dbReference type="GeneID" id="24252002"/>
<keyword evidence="6 12" id="KW-0812">Transmembrane</keyword>
<feature type="transmembrane region" description="Helical" evidence="12">
    <location>
        <begin position="308"/>
        <end position="328"/>
    </location>
</feature>
<reference evidence="14" key="1">
    <citation type="journal article" date="2015" name="New Phytol.">
        <title>Dynamic evolution of Geranium mitochondrial genomes through multiple horizontal and intracellular gene transfers.</title>
        <authorList>
            <person name="Park S."/>
            <person name="Grewe F."/>
            <person name="Zhu A."/>
            <person name="Ruhlman T.A."/>
            <person name="Sabir J."/>
            <person name="Mower J.P."/>
            <person name="Jansen R.K."/>
        </authorList>
    </citation>
    <scope>NUCLEOTIDE SEQUENCE</scope>
</reference>
<feature type="transmembrane region" description="Helical" evidence="12">
    <location>
        <begin position="173"/>
        <end position="194"/>
    </location>
</feature>
<keyword evidence="12" id="KW-0813">Transport</keyword>
<feature type="transmembrane region" description="Helical" evidence="12">
    <location>
        <begin position="413"/>
        <end position="433"/>
    </location>
</feature>
<protein>
    <recommendedName>
        <fullName evidence="5 12">NADH-ubiquinone oxidoreductase chain 4</fullName>
        <ecNumber evidence="4 12">7.1.1.2</ecNumber>
    </recommendedName>
</protein>
<accession>A0A0F6QN62</accession>
<evidence type="ECO:0000259" key="13">
    <source>
        <dbReference type="Pfam" id="PF00361"/>
    </source>
</evidence>
<feature type="transmembrane region" description="Helical" evidence="12">
    <location>
        <begin position="363"/>
        <end position="384"/>
    </location>
</feature>
<evidence type="ECO:0000256" key="10">
    <source>
        <dbReference type="ARBA" id="ARBA00023075"/>
    </source>
</evidence>
<feature type="transmembrane region" description="Helical" evidence="12">
    <location>
        <begin position="36"/>
        <end position="59"/>
    </location>
</feature>
<keyword evidence="8 12" id="KW-1133">Transmembrane helix</keyword>
<dbReference type="EMBL" id="KP940515">
    <property type="protein sequence ID" value="AKE32263.1"/>
    <property type="molecule type" value="Genomic_DNA"/>
</dbReference>
<evidence type="ECO:0000256" key="5">
    <source>
        <dbReference type="ARBA" id="ARBA00021006"/>
    </source>
</evidence>
<keyword evidence="12" id="KW-0249">Electron transport</keyword>
<dbReference type="GO" id="GO:0009536">
    <property type="term" value="C:plastid"/>
    <property type="evidence" value="ECO:0007669"/>
    <property type="project" value="UniProtKB-ARBA"/>
</dbReference>
<dbReference type="PANTHER" id="PTHR43507">
    <property type="entry name" value="NADH-UBIQUINONE OXIDOREDUCTASE CHAIN 4"/>
    <property type="match status" value="1"/>
</dbReference>
<dbReference type="GO" id="GO:0008137">
    <property type="term" value="F:NADH dehydrogenase (ubiquinone) activity"/>
    <property type="evidence" value="ECO:0007669"/>
    <property type="project" value="UniProtKB-UniRule"/>
</dbReference>
<dbReference type="RefSeq" id="YP_009137019.1">
    <property type="nucleotide sequence ID" value="NC_027000.1"/>
</dbReference>
<dbReference type="InterPro" id="IPR010227">
    <property type="entry name" value="NADH_Q_OxRdtase_chainM/4"/>
</dbReference>
<dbReference type="GO" id="GO:0015990">
    <property type="term" value="P:electron transport coupled proton transport"/>
    <property type="evidence" value="ECO:0007669"/>
    <property type="project" value="TreeGrafter"/>
</dbReference>
<feature type="transmembrane region" description="Helical" evidence="12">
    <location>
        <begin position="79"/>
        <end position="107"/>
    </location>
</feature>
<dbReference type="EMBL" id="KP962968">
    <property type="protein sequence ID" value="AKJ25713.1"/>
    <property type="molecule type" value="Genomic_DNA"/>
</dbReference>
<feature type="transmembrane region" description="Helical" evidence="12">
    <location>
        <begin position="334"/>
        <end position="356"/>
    </location>
</feature>
<evidence type="ECO:0000256" key="1">
    <source>
        <dbReference type="ARBA" id="ARBA00003257"/>
    </source>
</evidence>
<comment type="subcellular location">
    <subcellularLocation>
        <location evidence="2">Membrane</location>
        <topology evidence="2">Multi-pass membrane protein</topology>
    </subcellularLocation>
    <subcellularLocation>
        <location evidence="12">Mitochondrion membrane</location>
        <topology evidence="12">Multi-pass membrane protein</topology>
    </subcellularLocation>
</comment>
<comment type="similarity">
    <text evidence="3 12">Belongs to the complex I subunit 4 family.</text>
</comment>
<keyword evidence="12 14" id="KW-0496">Mitochondrion</keyword>
<feature type="transmembrane region" description="Helical" evidence="12">
    <location>
        <begin position="214"/>
        <end position="237"/>
    </location>
</feature>
<evidence type="ECO:0000313" key="14">
    <source>
        <dbReference type="EMBL" id="AKE32263.1"/>
    </source>
</evidence>